<protein>
    <submittedName>
        <fullName evidence="2">Uncharacterized protein LOC110345200</fullName>
    </submittedName>
</protein>
<name>A0AAX6RLB9_HETGA</name>
<sequence>MRLIIIPSLQDGCTAQKDLHGRLLGSNSGPFACAENHILESCGTHRISPLQTGRSADALPRSQVPQNTLNQPVPWQQSTGHPPTSPLLCTTTWFHTTKTQRTPDHQTTVLGGECTPKASYDQKLGFGKDWITGGIHPLMSPQLTVQLRVGAWLEEAGHWGCGPKGFEASSSFYNILESICDTLDAWNPQVDPDTLGIHSLEALLPGCCELSSLVKPCPSAMISLLWNLSTMY</sequence>
<reference evidence="2" key="1">
    <citation type="submission" date="2025-08" db="UniProtKB">
        <authorList>
            <consortium name="RefSeq"/>
        </authorList>
    </citation>
    <scope>IDENTIFICATION</scope>
</reference>
<proteinExistence type="predicted"/>
<gene>
    <name evidence="2" type="primary">LOC110345200</name>
</gene>
<evidence type="ECO:0000313" key="2">
    <source>
        <dbReference type="RefSeq" id="XP_021097578.1"/>
    </source>
</evidence>
<dbReference type="AlphaFoldDB" id="A0AAX6RLB9"/>
<keyword evidence="1" id="KW-1185">Reference proteome</keyword>
<dbReference type="GeneID" id="110345200"/>
<accession>A0AAX6RLB9</accession>
<dbReference type="RefSeq" id="XP_021097578.1">
    <property type="nucleotide sequence ID" value="XM_021241919.1"/>
</dbReference>
<dbReference type="Proteomes" id="UP000694906">
    <property type="component" value="Unplaced"/>
</dbReference>
<evidence type="ECO:0000313" key="1">
    <source>
        <dbReference type="Proteomes" id="UP000694906"/>
    </source>
</evidence>
<organism evidence="1 2">
    <name type="scientific">Heterocephalus glaber</name>
    <name type="common">Naked mole rat</name>
    <dbReference type="NCBI Taxonomy" id="10181"/>
    <lineage>
        <taxon>Eukaryota</taxon>
        <taxon>Metazoa</taxon>
        <taxon>Chordata</taxon>
        <taxon>Craniata</taxon>
        <taxon>Vertebrata</taxon>
        <taxon>Euteleostomi</taxon>
        <taxon>Mammalia</taxon>
        <taxon>Eutheria</taxon>
        <taxon>Euarchontoglires</taxon>
        <taxon>Glires</taxon>
        <taxon>Rodentia</taxon>
        <taxon>Hystricomorpha</taxon>
        <taxon>Bathyergidae</taxon>
        <taxon>Heterocephalus</taxon>
    </lineage>
</organism>